<feature type="transmembrane region" description="Helical" evidence="2">
    <location>
        <begin position="134"/>
        <end position="155"/>
    </location>
</feature>
<evidence type="ECO:0000313" key="3">
    <source>
        <dbReference type="EMBL" id="TKR61669.1"/>
    </source>
</evidence>
<reference evidence="3 4" key="2">
    <citation type="journal article" date="2019" name="G3 (Bethesda)">
        <title>Hybrid Assembly of the Genome of the Entomopathogenic Nematode Steinernema carpocapsae Identifies the X-Chromosome.</title>
        <authorList>
            <person name="Serra L."/>
            <person name="Macchietto M."/>
            <person name="Macias-Munoz A."/>
            <person name="McGill C.J."/>
            <person name="Rodriguez I.M."/>
            <person name="Rodriguez B."/>
            <person name="Murad R."/>
            <person name="Mortazavi A."/>
        </authorList>
    </citation>
    <scope>NUCLEOTIDE SEQUENCE [LARGE SCALE GENOMIC DNA]</scope>
    <source>
        <strain evidence="3 4">ALL</strain>
    </source>
</reference>
<feature type="transmembrane region" description="Helical" evidence="2">
    <location>
        <begin position="302"/>
        <end position="323"/>
    </location>
</feature>
<organism evidence="3 4">
    <name type="scientific">Steinernema carpocapsae</name>
    <name type="common">Entomopathogenic nematode</name>
    <dbReference type="NCBI Taxonomy" id="34508"/>
    <lineage>
        <taxon>Eukaryota</taxon>
        <taxon>Metazoa</taxon>
        <taxon>Ecdysozoa</taxon>
        <taxon>Nematoda</taxon>
        <taxon>Chromadorea</taxon>
        <taxon>Rhabditida</taxon>
        <taxon>Tylenchina</taxon>
        <taxon>Panagrolaimomorpha</taxon>
        <taxon>Strongyloidoidea</taxon>
        <taxon>Steinernematidae</taxon>
        <taxon>Steinernema</taxon>
    </lineage>
</organism>
<feature type="transmembrane region" description="Helical" evidence="2">
    <location>
        <begin position="428"/>
        <end position="452"/>
    </location>
</feature>
<proteinExistence type="predicted"/>
<feature type="transmembrane region" description="Helical" evidence="2">
    <location>
        <begin position="210"/>
        <end position="228"/>
    </location>
</feature>
<feature type="transmembrane region" description="Helical" evidence="2">
    <location>
        <begin position="184"/>
        <end position="203"/>
    </location>
</feature>
<feature type="transmembrane region" description="Helical" evidence="2">
    <location>
        <begin position="488"/>
        <end position="507"/>
    </location>
</feature>
<reference evidence="3 4" key="1">
    <citation type="journal article" date="2015" name="Genome Biol.">
        <title>Comparative genomics of Steinernema reveals deeply conserved gene regulatory networks.</title>
        <authorList>
            <person name="Dillman A.R."/>
            <person name="Macchietto M."/>
            <person name="Porter C.F."/>
            <person name="Rogers A."/>
            <person name="Williams B."/>
            <person name="Antoshechkin I."/>
            <person name="Lee M.M."/>
            <person name="Goodwin Z."/>
            <person name="Lu X."/>
            <person name="Lewis E.E."/>
            <person name="Goodrich-Blair H."/>
            <person name="Stock S.P."/>
            <person name="Adams B.J."/>
            <person name="Sternberg P.W."/>
            <person name="Mortazavi A."/>
        </authorList>
    </citation>
    <scope>NUCLEOTIDE SEQUENCE [LARGE SCALE GENOMIC DNA]</scope>
    <source>
        <strain evidence="3 4">ALL</strain>
    </source>
</reference>
<feature type="compositionally biased region" description="Acidic residues" evidence="1">
    <location>
        <begin position="10"/>
        <end position="20"/>
    </location>
</feature>
<feature type="transmembrane region" description="Helical" evidence="2">
    <location>
        <begin position="367"/>
        <end position="385"/>
    </location>
</feature>
<feature type="transmembrane region" description="Helical" evidence="2">
    <location>
        <begin position="513"/>
        <end position="530"/>
    </location>
</feature>
<feature type="transmembrane region" description="Helical" evidence="2">
    <location>
        <begin position="551"/>
        <end position="569"/>
    </location>
</feature>
<feature type="region of interest" description="Disordered" evidence="1">
    <location>
        <begin position="1"/>
        <end position="20"/>
    </location>
</feature>
<gene>
    <name evidence="3" type="ORF">L596_028752</name>
</gene>
<keyword evidence="2" id="KW-0472">Membrane</keyword>
<dbReference type="Proteomes" id="UP000298663">
    <property type="component" value="Unassembled WGS sequence"/>
</dbReference>
<keyword evidence="2" id="KW-1133">Transmembrane helix</keyword>
<feature type="transmembrane region" description="Helical" evidence="2">
    <location>
        <begin position="248"/>
        <end position="271"/>
    </location>
</feature>
<name>A0A4U5LZB0_STECR</name>
<evidence type="ECO:0000313" key="4">
    <source>
        <dbReference type="Proteomes" id="UP000298663"/>
    </source>
</evidence>
<evidence type="ECO:0000256" key="1">
    <source>
        <dbReference type="SAM" id="MobiDB-lite"/>
    </source>
</evidence>
<evidence type="ECO:0000256" key="2">
    <source>
        <dbReference type="SAM" id="Phobius"/>
    </source>
</evidence>
<feature type="transmembrane region" description="Helical" evidence="2">
    <location>
        <begin position="575"/>
        <end position="599"/>
    </location>
</feature>
<dbReference type="EMBL" id="AZBU02000011">
    <property type="protein sequence ID" value="TKR61669.1"/>
    <property type="molecule type" value="Genomic_DNA"/>
</dbReference>
<keyword evidence="4" id="KW-1185">Reference proteome</keyword>
<sequence>MSEEIFPPIPEEDPNEDNGLIEENGDVTVQQENVVTTKIFLSAVAKYVLFTVSFLVAFLFPMFYSFYLYKGIKRAEIPFVVTSYCGWTLLGLKQAGSMASPSRWISCRLPFLGNIKSPRKIHKVTFWHLFRYDVLVYAVIVAYSAFIAHASWVLIQDYPDRTAKNQSYMGTNNVEFFKTTSGGFTYLKTAAFYLIIAGIMCFFKKSREMLFWFLYSTGFIVLPGRVMNTILSNLCTGLFSEYYSSASILSKSVCDTFAFGFIYVIALQLYGKDSPLLFYKRMDFFYKTDKKKESIKENLKDLAKIVFTVTLVIGFPLTVGYLFQSEKSVIQLGWGANFTGIDYELSENITYGRTKTVLERFHSQPDVRVGLFVIFELWLFFGTLHKMNPIFEFCRKDYPTQKMISRELGCFTRFAFLMLVRFCWMMRFLVLFSIYIWVSLFIGRFILFWIPIPRFLEIDPKDDLVTFGLACILVQLFTAKLRNIFTQVILHVVPIIAAFSVYLLAGLRGDGTTMKFVFLDIAAACCYYIAYKKANKVSVDVEAVLKPAVKFFFAVCVITLPAIAIEYILGLEKLIYAYVTPFYGVYALIIFAISAFFLLRVLNLHLQVELAGETPGGQVELQMPEEENQDNENQAENDSQKITLRETVKKWFHKHEELNLVQLTEKLLATMKVAPSNRQEEQA</sequence>
<dbReference type="AlphaFoldDB" id="A0A4U5LZB0"/>
<accession>A0A4U5LZB0</accession>
<feature type="transmembrane region" description="Helical" evidence="2">
    <location>
        <begin position="47"/>
        <end position="69"/>
    </location>
</feature>
<comment type="caution">
    <text evidence="3">The sequence shown here is derived from an EMBL/GenBank/DDBJ whole genome shotgun (WGS) entry which is preliminary data.</text>
</comment>
<protein>
    <submittedName>
        <fullName evidence="3">Uncharacterized protein</fullName>
    </submittedName>
</protein>
<keyword evidence="2" id="KW-0812">Transmembrane</keyword>